<feature type="DNA-binding region" description="H-T-H motif" evidence="4">
    <location>
        <begin position="44"/>
        <end position="63"/>
    </location>
</feature>
<dbReference type="AlphaFoldDB" id="A0A8J3SIV5"/>
<keyword evidence="2 4" id="KW-0238">DNA-binding</keyword>
<dbReference type="Gene3D" id="1.10.357.10">
    <property type="entry name" value="Tetracycline Repressor, domain 2"/>
    <property type="match status" value="1"/>
</dbReference>
<proteinExistence type="predicted"/>
<organism evidence="7 8">
    <name type="scientific">Planobispora siamensis</name>
    <dbReference type="NCBI Taxonomy" id="936338"/>
    <lineage>
        <taxon>Bacteria</taxon>
        <taxon>Bacillati</taxon>
        <taxon>Actinomycetota</taxon>
        <taxon>Actinomycetes</taxon>
        <taxon>Streptosporangiales</taxon>
        <taxon>Streptosporangiaceae</taxon>
        <taxon>Planobispora</taxon>
    </lineage>
</organism>
<dbReference type="GO" id="GO:0003700">
    <property type="term" value="F:DNA-binding transcription factor activity"/>
    <property type="evidence" value="ECO:0007669"/>
    <property type="project" value="TreeGrafter"/>
</dbReference>
<keyword evidence="1" id="KW-0805">Transcription regulation</keyword>
<dbReference type="InterPro" id="IPR050109">
    <property type="entry name" value="HTH-type_TetR-like_transc_reg"/>
</dbReference>
<sequence length="210" mass="22383">MATDSTGSAPGAGPRTRRRADAERSIASIVEAALAAFRRDTDATMADIARTAGVGRVTLYSHFPSREDLLDEVMRRAIDDARVVLTALPAEGLPAREALAGVIRSCWQVLDRYRSLHAAATRVLGPERMRAHHDEPMAAVGALVDRGREDGSIRADLPRDWLLATVYSLLHAAASEVEAGRLPAGEAAAVLEATVDSVLTPVRSPAADSR</sequence>
<dbReference type="PANTHER" id="PTHR30055">
    <property type="entry name" value="HTH-TYPE TRANSCRIPTIONAL REGULATOR RUTR"/>
    <property type="match status" value="1"/>
</dbReference>
<evidence type="ECO:0000259" key="6">
    <source>
        <dbReference type="PROSITE" id="PS50977"/>
    </source>
</evidence>
<evidence type="ECO:0000256" key="1">
    <source>
        <dbReference type="ARBA" id="ARBA00023015"/>
    </source>
</evidence>
<name>A0A8J3SIV5_9ACTN</name>
<dbReference type="InterPro" id="IPR009057">
    <property type="entry name" value="Homeodomain-like_sf"/>
</dbReference>
<evidence type="ECO:0000313" key="8">
    <source>
        <dbReference type="Proteomes" id="UP000619788"/>
    </source>
</evidence>
<evidence type="ECO:0000313" key="7">
    <source>
        <dbReference type="EMBL" id="GIH95183.1"/>
    </source>
</evidence>
<reference evidence="7 8" key="1">
    <citation type="submission" date="2021-01" db="EMBL/GenBank/DDBJ databases">
        <title>Whole genome shotgun sequence of Planobispora siamensis NBRC 107568.</title>
        <authorList>
            <person name="Komaki H."/>
            <person name="Tamura T."/>
        </authorList>
    </citation>
    <scope>NUCLEOTIDE SEQUENCE [LARGE SCALE GENOMIC DNA]</scope>
    <source>
        <strain evidence="7 8">NBRC 107568</strain>
    </source>
</reference>
<keyword evidence="8" id="KW-1185">Reference proteome</keyword>
<evidence type="ECO:0000256" key="3">
    <source>
        <dbReference type="ARBA" id="ARBA00023163"/>
    </source>
</evidence>
<evidence type="ECO:0000256" key="4">
    <source>
        <dbReference type="PROSITE-ProRule" id="PRU00335"/>
    </source>
</evidence>
<dbReference type="PROSITE" id="PS50977">
    <property type="entry name" value="HTH_TETR_2"/>
    <property type="match status" value="1"/>
</dbReference>
<dbReference type="Proteomes" id="UP000619788">
    <property type="component" value="Unassembled WGS sequence"/>
</dbReference>
<protein>
    <submittedName>
        <fullName evidence="7">TetR family transcriptional regulator</fullName>
    </submittedName>
</protein>
<dbReference type="Pfam" id="PF00440">
    <property type="entry name" value="TetR_N"/>
    <property type="match status" value="1"/>
</dbReference>
<gene>
    <name evidence="7" type="ORF">Psi01_58130</name>
</gene>
<dbReference type="SUPFAM" id="SSF46689">
    <property type="entry name" value="Homeodomain-like"/>
    <property type="match status" value="1"/>
</dbReference>
<dbReference type="InterPro" id="IPR001647">
    <property type="entry name" value="HTH_TetR"/>
</dbReference>
<evidence type="ECO:0000256" key="5">
    <source>
        <dbReference type="SAM" id="MobiDB-lite"/>
    </source>
</evidence>
<dbReference type="SUPFAM" id="SSF48498">
    <property type="entry name" value="Tetracyclin repressor-like, C-terminal domain"/>
    <property type="match status" value="1"/>
</dbReference>
<dbReference type="InterPro" id="IPR036271">
    <property type="entry name" value="Tet_transcr_reg_TetR-rel_C_sf"/>
</dbReference>
<dbReference type="RefSeq" id="WP_204067275.1">
    <property type="nucleotide sequence ID" value="NZ_BOOJ01000051.1"/>
</dbReference>
<evidence type="ECO:0000256" key="2">
    <source>
        <dbReference type="ARBA" id="ARBA00023125"/>
    </source>
</evidence>
<keyword evidence="3" id="KW-0804">Transcription</keyword>
<accession>A0A8J3SIV5</accession>
<comment type="caution">
    <text evidence="7">The sequence shown here is derived from an EMBL/GenBank/DDBJ whole genome shotgun (WGS) entry which is preliminary data.</text>
</comment>
<dbReference type="PANTHER" id="PTHR30055:SF234">
    <property type="entry name" value="HTH-TYPE TRANSCRIPTIONAL REGULATOR BETI"/>
    <property type="match status" value="1"/>
</dbReference>
<dbReference type="GO" id="GO:0000976">
    <property type="term" value="F:transcription cis-regulatory region binding"/>
    <property type="evidence" value="ECO:0007669"/>
    <property type="project" value="TreeGrafter"/>
</dbReference>
<feature type="domain" description="HTH tetR-type" evidence="6">
    <location>
        <begin position="23"/>
        <end position="81"/>
    </location>
</feature>
<feature type="region of interest" description="Disordered" evidence="5">
    <location>
        <begin position="1"/>
        <end position="21"/>
    </location>
</feature>
<dbReference type="EMBL" id="BOOJ01000051">
    <property type="protein sequence ID" value="GIH95183.1"/>
    <property type="molecule type" value="Genomic_DNA"/>
</dbReference>